<dbReference type="InterPro" id="IPR037523">
    <property type="entry name" value="VOC_core"/>
</dbReference>
<sequence length="662" mass="69060">MRSTGLLDTLNTLLTLEGSAYRWTITRLRPALPYAGARGLAFLVTQGRSTVANGNRRPLAPVRKLFAAVLGTCALFVVLFGIGMQSLAIVALGIALLVLSVGLVLVNAIRGGERAWVAGTAHVHSVSEPPASAVFGRCELQVLIDAPGVPGRLVRMRDPRVPVAKWPDIGASLPITVAIDDPRHIRIRWDEVLTHAEAAAAHDADLGPYDDDTEVRPRPANGYTATPPVETIETTTADLTDELSGLREPAEPVVVHQTPGGPIVVEGTLVDPPDQPPLTRRAPRPSPRKSRAERAASGGTATATAPPPAPEMPAQRGAAGPNTDRPDDVFDQDAEWAEPLYTERRMSRPSASRGSADAEAEAREAAAEAAAAAAEADDVEGEDAETDARSAAGVTPDAGRRSEAEARTDAEAAAASGATADAGRKSDVGDASEPERRSEAEAGARSEAGLRSEAGAAGSVAGGSVAGTDAPPAADAGDSGTVDSETAADEAERAAAAAAPAAAETPARKPRNGATGDSEDDDVFADLFTAYPSARPGATGATIHGVGLTFLVRDLATSIAFYRDMLGFQEIDSGEHNAVLASGDTRMVLREIKDASPVSRRLVHLNLEVGDVMSVYEDLRAKGVRFTYPPRVVNRGAKLELWAAAFRDPDGHGIAITQWRSR</sequence>
<dbReference type="CDD" id="cd06587">
    <property type="entry name" value="VOC"/>
    <property type="match status" value="1"/>
</dbReference>
<keyword evidence="5" id="KW-1185">Reference proteome</keyword>
<feature type="compositionally biased region" description="Low complexity" evidence="1">
    <location>
        <begin position="494"/>
        <end position="505"/>
    </location>
</feature>
<dbReference type="Proteomes" id="UP000624325">
    <property type="component" value="Unassembled WGS sequence"/>
</dbReference>
<dbReference type="InterPro" id="IPR029068">
    <property type="entry name" value="Glyas_Bleomycin-R_OHBP_Dase"/>
</dbReference>
<dbReference type="EMBL" id="BONC01000011">
    <property type="protein sequence ID" value="GIF56070.1"/>
    <property type="molecule type" value="Genomic_DNA"/>
</dbReference>
<dbReference type="Gene3D" id="3.10.180.10">
    <property type="entry name" value="2,3-Dihydroxybiphenyl 1,2-Dioxygenase, domain 1"/>
    <property type="match status" value="1"/>
</dbReference>
<feature type="compositionally biased region" description="Basic and acidic residues" evidence="1">
    <location>
        <begin position="398"/>
        <end position="410"/>
    </location>
</feature>
<keyword evidence="2" id="KW-0472">Membrane</keyword>
<feature type="transmembrane region" description="Helical" evidence="2">
    <location>
        <begin position="88"/>
        <end position="109"/>
    </location>
</feature>
<feature type="compositionally biased region" description="Low complexity" evidence="1">
    <location>
        <begin position="295"/>
        <end position="304"/>
    </location>
</feature>
<dbReference type="PROSITE" id="PS51819">
    <property type="entry name" value="VOC"/>
    <property type="match status" value="1"/>
</dbReference>
<feature type="compositionally biased region" description="Basic and acidic residues" evidence="1">
    <location>
        <begin position="422"/>
        <end position="450"/>
    </location>
</feature>
<feature type="compositionally biased region" description="Low complexity" evidence="1">
    <location>
        <begin position="466"/>
        <end position="481"/>
    </location>
</feature>
<feature type="compositionally biased region" description="Basic residues" evidence="1">
    <location>
        <begin position="281"/>
        <end position="291"/>
    </location>
</feature>
<dbReference type="Pfam" id="PF00903">
    <property type="entry name" value="Glyoxalase"/>
    <property type="match status" value="1"/>
</dbReference>
<evidence type="ECO:0000256" key="1">
    <source>
        <dbReference type="SAM" id="MobiDB-lite"/>
    </source>
</evidence>
<dbReference type="SUPFAM" id="SSF54593">
    <property type="entry name" value="Glyoxalase/Bleomycin resistance protein/Dihydroxybiphenyl dioxygenase"/>
    <property type="match status" value="1"/>
</dbReference>
<comment type="caution">
    <text evidence="4">The sequence shown here is derived from an EMBL/GenBank/DDBJ whole genome shotgun (WGS) entry which is preliminary data.</text>
</comment>
<evidence type="ECO:0000313" key="4">
    <source>
        <dbReference type="EMBL" id="GIF56070.1"/>
    </source>
</evidence>
<evidence type="ECO:0000313" key="5">
    <source>
        <dbReference type="Proteomes" id="UP000624325"/>
    </source>
</evidence>
<keyword evidence="2" id="KW-0812">Transmembrane</keyword>
<reference evidence="4 5" key="1">
    <citation type="submission" date="2021-01" db="EMBL/GenBank/DDBJ databases">
        <title>Whole genome shotgun sequence of Asanoa iriomotensis NBRC 100142.</title>
        <authorList>
            <person name="Komaki H."/>
            <person name="Tamura T."/>
        </authorList>
    </citation>
    <scope>NUCLEOTIDE SEQUENCE [LARGE SCALE GENOMIC DNA]</scope>
    <source>
        <strain evidence="4 5">NBRC 100142</strain>
    </source>
</reference>
<accession>A0ABQ4BZY2</accession>
<organism evidence="4 5">
    <name type="scientific">Asanoa iriomotensis</name>
    <dbReference type="NCBI Taxonomy" id="234613"/>
    <lineage>
        <taxon>Bacteria</taxon>
        <taxon>Bacillati</taxon>
        <taxon>Actinomycetota</taxon>
        <taxon>Actinomycetes</taxon>
        <taxon>Micromonosporales</taxon>
        <taxon>Micromonosporaceae</taxon>
        <taxon>Asanoa</taxon>
    </lineage>
</organism>
<evidence type="ECO:0000256" key="2">
    <source>
        <dbReference type="SAM" id="Phobius"/>
    </source>
</evidence>
<keyword evidence="2" id="KW-1133">Transmembrane helix</keyword>
<feature type="region of interest" description="Disordered" evidence="1">
    <location>
        <begin position="203"/>
        <end position="227"/>
    </location>
</feature>
<dbReference type="InterPro" id="IPR004360">
    <property type="entry name" value="Glyas_Fos-R_dOase_dom"/>
</dbReference>
<proteinExistence type="predicted"/>
<feature type="compositionally biased region" description="Acidic residues" evidence="1">
    <location>
        <begin position="375"/>
        <end position="385"/>
    </location>
</feature>
<gene>
    <name evidence="4" type="ORF">Air01nite_21650</name>
</gene>
<feature type="compositionally biased region" description="Low complexity" evidence="1">
    <location>
        <begin position="411"/>
        <end position="421"/>
    </location>
</feature>
<name>A0ABQ4BZY2_9ACTN</name>
<feature type="transmembrane region" description="Helical" evidence="2">
    <location>
        <begin position="65"/>
        <end position="82"/>
    </location>
</feature>
<evidence type="ECO:0000259" key="3">
    <source>
        <dbReference type="PROSITE" id="PS51819"/>
    </source>
</evidence>
<feature type="domain" description="VOC" evidence="3">
    <location>
        <begin position="542"/>
        <end position="659"/>
    </location>
</feature>
<protein>
    <recommendedName>
        <fullName evidence="3">VOC domain-containing protein</fullName>
    </recommendedName>
</protein>
<feature type="region of interest" description="Disordered" evidence="1">
    <location>
        <begin position="258"/>
        <end position="521"/>
    </location>
</feature>